<feature type="compositionally biased region" description="Basic and acidic residues" evidence="1">
    <location>
        <begin position="1175"/>
        <end position="1194"/>
    </location>
</feature>
<reference evidence="2" key="1">
    <citation type="submission" date="2023-10" db="EMBL/GenBank/DDBJ databases">
        <authorList>
            <person name="Chen Y."/>
            <person name="Shah S."/>
            <person name="Dougan E. K."/>
            <person name="Thang M."/>
            <person name="Chan C."/>
        </authorList>
    </citation>
    <scope>NUCLEOTIDE SEQUENCE [LARGE SCALE GENOMIC DNA]</scope>
</reference>
<feature type="region of interest" description="Disordered" evidence="1">
    <location>
        <begin position="756"/>
        <end position="801"/>
    </location>
</feature>
<feature type="compositionally biased region" description="Basic residues" evidence="1">
    <location>
        <begin position="946"/>
        <end position="955"/>
    </location>
</feature>
<feature type="region of interest" description="Disordered" evidence="1">
    <location>
        <begin position="1175"/>
        <end position="1208"/>
    </location>
</feature>
<keyword evidence="3" id="KW-1185">Reference proteome</keyword>
<accession>A0ABN9TD91</accession>
<evidence type="ECO:0008006" key="4">
    <source>
        <dbReference type="Google" id="ProtNLM"/>
    </source>
</evidence>
<feature type="region of interest" description="Disordered" evidence="1">
    <location>
        <begin position="946"/>
        <end position="967"/>
    </location>
</feature>
<dbReference type="Proteomes" id="UP001189429">
    <property type="component" value="Unassembled WGS sequence"/>
</dbReference>
<evidence type="ECO:0000313" key="3">
    <source>
        <dbReference type="Proteomes" id="UP001189429"/>
    </source>
</evidence>
<dbReference type="SUPFAM" id="SSF53098">
    <property type="entry name" value="Ribonuclease H-like"/>
    <property type="match status" value="1"/>
</dbReference>
<feature type="compositionally biased region" description="Basic and acidic residues" evidence="1">
    <location>
        <begin position="785"/>
        <end position="801"/>
    </location>
</feature>
<dbReference type="InterPro" id="IPR036397">
    <property type="entry name" value="RNaseH_sf"/>
</dbReference>
<feature type="region of interest" description="Disordered" evidence="1">
    <location>
        <begin position="283"/>
        <end position="306"/>
    </location>
</feature>
<dbReference type="Gene3D" id="3.30.420.10">
    <property type="entry name" value="Ribonuclease H-like superfamily/Ribonuclease H"/>
    <property type="match status" value="1"/>
</dbReference>
<comment type="caution">
    <text evidence="2">The sequence shown here is derived from an EMBL/GenBank/DDBJ whole genome shotgun (WGS) entry which is preliminary data.</text>
</comment>
<protein>
    <recommendedName>
        <fullName evidence="4">Copia protein</fullName>
    </recommendedName>
</protein>
<dbReference type="InterPro" id="IPR012337">
    <property type="entry name" value="RNaseH-like_sf"/>
</dbReference>
<proteinExistence type="predicted"/>
<organism evidence="2 3">
    <name type="scientific">Prorocentrum cordatum</name>
    <dbReference type="NCBI Taxonomy" id="2364126"/>
    <lineage>
        <taxon>Eukaryota</taxon>
        <taxon>Sar</taxon>
        <taxon>Alveolata</taxon>
        <taxon>Dinophyceae</taxon>
        <taxon>Prorocentrales</taxon>
        <taxon>Prorocentraceae</taxon>
        <taxon>Prorocentrum</taxon>
    </lineage>
</organism>
<evidence type="ECO:0000256" key="1">
    <source>
        <dbReference type="SAM" id="MobiDB-lite"/>
    </source>
</evidence>
<evidence type="ECO:0000313" key="2">
    <source>
        <dbReference type="EMBL" id="CAK0843715.1"/>
    </source>
</evidence>
<name>A0ABN9TD91_9DINO</name>
<gene>
    <name evidence="2" type="ORF">PCOR1329_LOCUS37973</name>
</gene>
<dbReference type="EMBL" id="CAUYUJ010014602">
    <property type="protein sequence ID" value="CAK0843715.1"/>
    <property type="molecule type" value="Genomic_DNA"/>
</dbReference>
<sequence>MPDMFHQKDVQGLELATEMFQEPEVPEVESGASAAVAGRGWLDKIAVELEKYGLRPITVEVSQKFKGLGGARREKFRINVENVEPEVFLVAETLQVSMPDFRVKGDADRWVQGAFKRIDKLMKEFAVIFDVLRDNNETFLWELFAKEARFTHVASKGGRANATPPDLSVGVNFNDPRTRSDFLFAISRARREVPIVDLLSWRGNKPPLYEAVTLRQCMHGLVDNYGDPIRKPTCTMVPNGSCFPGLERRCDGSHQRADMVGRGPALAPAGAWPNDLGKALAGAGAHELARRTSPKEMGIGRGATRSPSKQIVNAVARGALADCSDARAGDPGFAAINLVKRFPTDAVIAVYVAEPKVQTPFPATVRVYGSKPKTFESDNREADTAHRDLQHEGESFGDKPSDITAAQWGALKKLHINLSHSSARALKGRLKSYEACQQVLGSVDKLDCGVCKELGRPTTVRSSNLKLSTEFNENVFLDEAEVILADGTRLMVMVILDDASGFRTIIPTAAVRSITGEVLYYDAAKGHITKRFAEIGEKCTILVRPVPAEAPQLRGRVERAIDLFKDHLQRLDRDMQLAKNDDPHVWTSVIASTRNNHTRRNGFTPYQCALGRSPGTPASLIEAMEGDQRQLAWQRAALFEEGPRRAEQIRAAANSAFFELDSDDAVRRAMVGRARPPRGPFVPGQLVFYWLEVKHVKSKRLQGEHGWRGPAIALATEGRARLHLSYRGAPVLAAPEQARHACRSEAETVENEDLVRQLSHWRGGPTSQKGLIDERGPGPYGSDKTGARRERDEKGSDHEDGVIDTRRTHLHLDTYLEYHHYREEDRFLHNKLQTHLLRQLGRGTPWTWTRRLLQAFRINSNSNQIELSNQNLHHDSASSERFPTTRRQIANAYDCDARLSRAEWKAAFEASDLEEWRKWVEYDAVDWPTGEELAGVDKTAILPMRRSRTDKRKATRGSPSYEQHPLKAKSRNIVPGCKDKQLLAGELQTNAPALTDTATAVILQEAASQSGWRLEQGDVDSAFLNRKYLDSSRRVHFRAPKGGLPAVPEMGWPSVPEGAVLRAKKGIYGLCLWYEEHRDAMLSLPGASRSKLRPALFIFHDENEKLMGLIGTHVDDDVVAGSPEFFANQETNLRKMHCCGTWQTAKTAFHHCGRSLKQSNDGTITCSQREYTESIEKIPISNERRKDKEAKATPEEGDAPQRQPPDSVASAIYPHAKTDHVDITFQKINIDDAIVVAVGDSSHGNVGKTETASLAGLVILLADNKDDQLLRGRLAKVTPMLRRSHRIKRVVRSTLAAEAMAAQEAVESGDMLRQHLVEMHYGLGYRTHMDDVKAIKMVEVTDCKSLYDLLQKRGTVPSEKWLLINIESLRNDLEFNNAVSKWVSTKQMLADCLTKHDVRAGDYRRCVLQTGEYRMELKGRRGGYYRSKYPKRQRPADQLFVHEGYTYFEDWHCGVEDMVGWSGLDQVTKRRRIPTQVRKLSTIYAPTKAALERYEKDFTEKHTIKKPKVTNDEDPQKELGVTEEFGAHVESDENVKLAATVTVCALCRMTLNQCECGPRTGHSSREKIAGEFGDAIEGGVLEAHELAVKNCDECRRGK</sequence>